<evidence type="ECO:0000313" key="1">
    <source>
        <dbReference type="EMBL" id="CAE04476.3"/>
    </source>
</evidence>
<reference evidence="2" key="2">
    <citation type="journal article" date="2008" name="Nucleic Acids Res.">
        <title>The rice annotation project database (RAP-DB): 2008 update.</title>
        <authorList>
            <consortium name="The rice annotation project (RAP)"/>
        </authorList>
    </citation>
    <scope>GENOME REANNOTATION</scope>
    <source>
        <strain evidence="2">cv. Nipponbare</strain>
    </source>
</reference>
<dbReference type="EMBL" id="AL662962">
    <property type="protein sequence ID" value="CAE04476.3"/>
    <property type="molecule type" value="Genomic_DNA"/>
</dbReference>
<protein>
    <submittedName>
        <fullName evidence="1">OSJNBa0029L02.17 protein</fullName>
    </submittedName>
</protein>
<dbReference type="AlphaFoldDB" id="Q7XMS0"/>
<name>Q7XMS0_ORYSJ</name>
<gene>
    <name evidence="1" type="primary">OSJNBa0029L02.17</name>
</gene>
<reference evidence="2" key="1">
    <citation type="journal article" date="2005" name="Nature">
        <title>The map-based sequence of the rice genome.</title>
        <authorList>
            <consortium name="International rice genome sequencing project (IRGSP)"/>
            <person name="Matsumoto T."/>
            <person name="Wu J."/>
            <person name="Kanamori H."/>
            <person name="Katayose Y."/>
            <person name="Fujisawa M."/>
            <person name="Namiki N."/>
            <person name="Mizuno H."/>
            <person name="Yamamoto K."/>
            <person name="Antonio B.A."/>
            <person name="Baba T."/>
            <person name="Sakata K."/>
            <person name="Nagamura Y."/>
            <person name="Aoki H."/>
            <person name="Arikawa K."/>
            <person name="Arita K."/>
            <person name="Bito T."/>
            <person name="Chiden Y."/>
            <person name="Fujitsuka N."/>
            <person name="Fukunaka R."/>
            <person name="Hamada M."/>
            <person name="Harada C."/>
            <person name="Hayashi A."/>
            <person name="Hijishita S."/>
            <person name="Honda M."/>
            <person name="Hosokawa S."/>
            <person name="Ichikawa Y."/>
            <person name="Idonuma A."/>
            <person name="Iijima M."/>
            <person name="Ikeda M."/>
            <person name="Ikeno M."/>
            <person name="Ito K."/>
            <person name="Ito S."/>
            <person name="Ito T."/>
            <person name="Ito Y."/>
            <person name="Ito Y."/>
            <person name="Iwabuchi A."/>
            <person name="Kamiya K."/>
            <person name="Karasawa W."/>
            <person name="Kurita K."/>
            <person name="Katagiri S."/>
            <person name="Kikuta A."/>
            <person name="Kobayashi H."/>
            <person name="Kobayashi N."/>
            <person name="Machita K."/>
            <person name="Maehara T."/>
            <person name="Masukawa M."/>
            <person name="Mizubayashi T."/>
            <person name="Mukai Y."/>
            <person name="Nagasaki H."/>
            <person name="Nagata Y."/>
            <person name="Naito S."/>
            <person name="Nakashima M."/>
            <person name="Nakama Y."/>
            <person name="Nakamichi Y."/>
            <person name="Nakamura M."/>
            <person name="Meguro A."/>
            <person name="Negishi M."/>
            <person name="Ohta I."/>
            <person name="Ohta T."/>
            <person name="Okamoto M."/>
            <person name="Ono N."/>
            <person name="Saji S."/>
            <person name="Sakaguchi M."/>
            <person name="Sakai K."/>
            <person name="Shibata M."/>
            <person name="Shimokawa T."/>
            <person name="Song J."/>
            <person name="Takazaki Y."/>
            <person name="Terasawa K."/>
            <person name="Tsugane M."/>
            <person name="Tsuji K."/>
            <person name="Ueda S."/>
            <person name="Waki K."/>
            <person name="Yamagata H."/>
            <person name="Yamamoto M."/>
            <person name="Yamamoto S."/>
            <person name="Yamane H."/>
            <person name="Yoshiki S."/>
            <person name="Yoshihara R."/>
            <person name="Yukawa K."/>
            <person name="Zhong H."/>
            <person name="Yano M."/>
            <person name="Yuan Q."/>
            <person name="Ouyang S."/>
            <person name="Liu J."/>
            <person name="Jones K.M."/>
            <person name="Gansberger K."/>
            <person name="Moffat K."/>
            <person name="Hill J."/>
            <person name="Bera J."/>
            <person name="Fadrosh D."/>
            <person name="Jin S."/>
            <person name="Johri S."/>
            <person name="Kim M."/>
            <person name="Overton L."/>
            <person name="Reardon M."/>
            <person name="Tsitrin T."/>
            <person name="Vuong H."/>
            <person name="Weaver B."/>
            <person name="Ciecko A."/>
            <person name="Tallon L."/>
            <person name="Jackson J."/>
            <person name="Pai G."/>
            <person name="Aken S.V."/>
            <person name="Utterback T."/>
            <person name="Reidmuller S."/>
            <person name="Feldblyum T."/>
            <person name="Hsiao J."/>
            <person name="Zismann V."/>
            <person name="Iobst S."/>
            <person name="de Vazeille A.R."/>
            <person name="Buell C.R."/>
            <person name="Ying K."/>
            <person name="Li Y."/>
            <person name="Lu T."/>
            <person name="Huang Y."/>
            <person name="Zhao Q."/>
            <person name="Feng Q."/>
            <person name="Zhang L."/>
            <person name="Zhu J."/>
            <person name="Weng Q."/>
            <person name="Mu J."/>
            <person name="Lu Y."/>
            <person name="Fan D."/>
            <person name="Liu Y."/>
            <person name="Guan J."/>
            <person name="Zhang Y."/>
            <person name="Yu S."/>
            <person name="Liu X."/>
            <person name="Zhang Y."/>
            <person name="Hong G."/>
            <person name="Han B."/>
            <person name="Choisne N."/>
            <person name="Demange N."/>
            <person name="Orjeda G."/>
            <person name="Samain S."/>
            <person name="Cattolico L."/>
            <person name="Pelletier E."/>
            <person name="Couloux A."/>
            <person name="Segurens B."/>
            <person name="Wincker P."/>
            <person name="D'Hont A."/>
            <person name="Scarpelli C."/>
            <person name="Weissenbach J."/>
            <person name="Salanoubat M."/>
            <person name="Quetier F."/>
            <person name="Yu Y."/>
            <person name="Kim H.R."/>
            <person name="Rambo T."/>
            <person name="Currie J."/>
            <person name="Collura K."/>
            <person name="Luo M."/>
            <person name="Yang T."/>
            <person name="Ammiraju J.S.S."/>
            <person name="Engler F."/>
            <person name="Soderlund C."/>
            <person name="Wing R.A."/>
            <person name="Palmer L.E."/>
            <person name="de la Bastide M."/>
            <person name="Spiegel L."/>
            <person name="Nascimento L."/>
            <person name="Zutavern T."/>
            <person name="O'Shaughnessy A."/>
            <person name="Dike S."/>
            <person name="Dedhia N."/>
            <person name="Preston R."/>
            <person name="Balija V."/>
            <person name="McCombie W.R."/>
            <person name="Chow T."/>
            <person name="Chen H."/>
            <person name="Chung M."/>
            <person name="Chen C."/>
            <person name="Shaw J."/>
            <person name="Wu H."/>
            <person name="Hsiao K."/>
            <person name="Chao Y."/>
            <person name="Chu M."/>
            <person name="Cheng C."/>
            <person name="Hour A."/>
            <person name="Lee P."/>
            <person name="Lin S."/>
            <person name="Lin Y."/>
            <person name="Liou J."/>
            <person name="Liu S."/>
            <person name="Hsing Y."/>
            <person name="Raghuvanshi S."/>
            <person name="Mohanty A."/>
            <person name="Bharti A.K."/>
            <person name="Gaur A."/>
            <person name="Gupta V."/>
            <person name="Kumar D."/>
            <person name="Ravi V."/>
            <person name="Vij S."/>
            <person name="Kapur A."/>
            <person name="Khurana P."/>
            <person name="Khurana P."/>
            <person name="Khurana J.P."/>
            <person name="Tyagi A.K."/>
            <person name="Gaikwad K."/>
            <person name="Singh A."/>
            <person name="Dalal V."/>
            <person name="Srivastava S."/>
            <person name="Dixit A."/>
            <person name="Pal A.K."/>
            <person name="Ghazi I.A."/>
            <person name="Yadav M."/>
            <person name="Pandit A."/>
            <person name="Bhargava A."/>
            <person name="Sureshbabu K."/>
            <person name="Batra K."/>
            <person name="Sharma T.R."/>
            <person name="Mohapatra T."/>
            <person name="Singh N.K."/>
            <person name="Messing J."/>
            <person name="Nelson A.B."/>
            <person name="Fuks G."/>
            <person name="Kavchok S."/>
            <person name="Keizer G."/>
            <person name="Linton E."/>
            <person name="Llaca V."/>
            <person name="Song R."/>
            <person name="Tanyolac B."/>
            <person name="Young S."/>
            <person name="Ho-Il K."/>
            <person name="Hahn J.H."/>
            <person name="Sangsakoo G."/>
            <person name="Vanavichit A."/>
            <person name="de Mattos Luiz.A.T."/>
            <person name="Zimmer P.D."/>
            <person name="Malone G."/>
            <person name="Dellagostin O."/>
            <person name="de Oliveira A.C."/>
            <person name="Bevan M."/>
            <person name="Bancroft I."/>
            <person name="Minx P."/>
            <person name="Cordum H."/>
            <person name="Wilson R."/>
            <person name="Cheng Z."/>
            <person name="Jin W."/>
            <person name="Jiang J."/>
            <person name="Leong S.A."/>
            <person name="Iwama H."/>
            <person name="Gojobori T."/>
            <person name="Itoh T."/>
            <person name="Niimura Y."/>
            <person name="Fujii Y."/>
            <person name="Habara T."/>
            <person name="Sakai H."/>
            <person name="Sato Y."/>
            <person name="Wilson G."/>
            <person name="Kumar K."/>
            <person name="McCouch S."/>
            <person name="Juretic N."/>
            <person name="Hoen D."/>
            <person name="Wright S."/>
            <person name="Bruskiewich R."/>
            <person name="Bureau T."/>
            <person name="Miyao A."/>
            <person name="Hirochika H."/>
            <person name="Nishikawa T."/>
            <person name="Kadowaki K."/>
            <person name="Sugiura M."/>
            <person name="Burr B."/>
            <person name="Sasaki T."/>
        </authorList>
    </citation>
    <scope>NUCLEOTIDE SEQUENCE [LARGE SCALE GENOMIC DNA]</scope>
    <source>
        <strain evidence="2">cv. Nipponbare</strain>
    </source>
</reference>
<proteinExistence type="predicted"/>
<accession>Q7XMS0</accession>
<sequence>MGRAFGPRVLWPSIGGLLRQGSSYLRSRTARKNQADAETRPHGKVVWLQIDDSDPAKIISLGGDLSEQESGDFLFVFCSGGQIYRKNKSTATWKGMKVLLRQQHDSPIEKLAIVGEDFKASKKQAIRSSWSASIIRDELLNAHGCATQLDGKRFMFAENLSIATKQIIVKSCKDVSRKKNKEDW</sequence>
<dbReference type="Proteomes" id="UP000000763">
    <property type="component" value="Chromosome 4"/>
</dbReference>
<organism evidence="1 2">
    <name type="scientific">Oryza sativa subsp. japonica</name>
    <name type="common">Rice</name>
    <dbReference type="NCBI Taxonomy" id="39947"/>
    <lineage>
        <taxon>Eukaryota</taxon>
        <taxon>Viridiplantae</taxon>
        <taxon>Streptophyta</taxon>
        <taxon>Embryophyta</taxon>
        <taxon>Tracheophyta</taxon>
        <taxon>Spermatophyta</taxon>
        <taxon>Magnoliopsida</taxon>
        <taxon>Liliopsida</taxon>
        <taxon>Poales</taxon>
        <taxon>Poaceae</taxon>
        <taxon>BOP clade</taxon>
        <taxon>Oryzoideae</taxon>
        <taxon>Oryzeae</taxon>
        <taxon>Oryzinae</taxon>
        <taxon>Oryza</taxon>
        <taxon>Oryza sativa</taxon>
    </lineage>
</organism>
<evidence type="ECO:0000313" key="2">
    <source>
        <dbReference type="Proteomes" id="UP000000763"/>
    </source>
</evidence>